<name>A0AB35LXS7_9GAMM</name>
<dbReference type="RefSeq" id="WP_286380769.1">
    <property type="nucleotide sequence ID" value="NZ_JACANG010000003.1"/>
</dbReference>
<organism evidence="1 2">
    <name type="scientific">Acinetobacter towneri</name>
    <dbReference type="NCBI Taxonomy" id="202956"/>
    <lineage>
        <taxon>Bacteria</taxon>
        <taxon>Pseudomonadati</taxon>
        <taxon>Pseudomonadota</taxon>
        <taxon>Gammaproteobacteria</taxon>
        <taxon>Moraxellales</taxon>
        <taxon>Moraxellaceae</taxon>
        <taxon>Acinetobacter</taxon>
    </lineage>
</organism>
<dbReference type="EMBL" id="JACANG010000003">
    <property type="protein sequence ID" value="MDM1718039.1"/>
    <property type="molecule type" value="Genomic_DNA"/>
</dbReference>
<sequence>MPTQKVKLTTTPQKIATANLPAYIQSHHNRFRFAFGPSQPTDLEASHQDMQVYSDGALGDLWVWVSYPSNNDTIIVST</sequence>
<comment type="caution">
    <text evidence="1">The sequence shown here is derived from an EMBL/GenBank/DDBJ whole genome shotgun (WGS) entry which is preliminary data.</text>
</comment>
<protein>
    <submittedName>
        <fullName evidence="1">Uncharacterized protein</fullName>
    </submittedName>
</protein>
<dbReference type="AlphaFoldDB" id="A0AB35LXS7"/>
<reference evidence="1" key="2">
    <citation type="journal article" date="2022" name="Sci. Total Environ.">
        <title>Prevalence, transmission, and molecular epidemiology of tet(X)-positive bacteria among humans, animals, and environmental niches in China: An epidemiological, and genomic-based study.</title>
        <authorList>
            <person name="Dong N."/>
            <person name="Zeng Y."/>
            <person name="Cai C."/>
            <person name="Sun C."/>
            <person name="Lu J."/>
            <person name="Liu C."/>
            <person name="Zhou H."/>
            <person name="Sun Q."/>
            <person name="Shu L."/>
            <person name="Wang H."/>
            <person name="Wang Y."/>
            <person name="Wang S."/>
            <person name="Wu C."/>
            <person name="Chan E.W."/>
            <person name="Chen G."/>
            <person name="Shen Z."/>
            <person name="Chen S."/>
            <person name="Zhang R."/>
        </authorList>
    </citation>
    <scope>NUCLEOTIDE SEQUENCE</scope>
    <source>
        <strain evidence="1">DF49-4</strain>
    </source>
</reference>
<accession>A0AB35LXS7</accession>
<proteinExistence type="predicted"/>
<evidence type="ECO:0000313" key="2">
    <source>
        <dbReference type="Proteomes" id="UP001174419"/>
    </source>
</evidence>
<gene>
    <name evidence="1" type="ORF">HX110_02530</name>
</gene>
<dbReference type="Proteomes" id="UP001174419">
    <property type="component" value="Unassembled WGS sequence"/>
</dbReference>
<reference evidence="1" key="1">
    <citation type="submission" date="2020-06" db="EMBL/GenBank/DDBJ databases">
        <authorList>
            <person name="Dong N."/>
        </authorList>
    </citation>
    <scope>NUCLEOTIDE SEQUENCE</scope>
    <source>
        <strain evidence="1">DF49-4</strain>
    </source>
</reference>
<evidence type="ECO:0000313" key="1">
    <source>
        <dbReference type="EMBL" id="MDM1718039.1"/>
    </source>
</evidence>